<dbReference type="EMBL" id="CP064981">
    <property type="protein sequence ID" value="QQR92526.1"/>
    <property type="molecule type" value="Genomic_DNA"/>
</dbReference>
<dbReference type="InterPro" id="IPR001247">
    <property type="entry name" value="ExoRNase_PH_dom1"/>
</dbReference>
<evidence type="ECO:0000313" key="6">
    <source>
        <dbReference type="EMBL" id="QQR92526.1"/>
    </source>
</evidence>
<evidence type="ECO:0000259" key="4">
    <source>
        <dbReference type="Pfam" id="PF01138"/>
    </source>
</evidence>
<dbReference type="GO" id="GO:0016075">
    <property type="term" value="P:rRNA catabolic process"/>
    <property type="evidence" value="ECO:0007669"/>
    <property type="project" value="TreeGrafter"/>
</dbReference>
<evidence type="ECO:0000256" key="1">
    <source>
        <dbReference type="ARBA" id="ARBA00004496"/>
    </source>
</evidence>
<dbReference type="Proteomes" id="UP000596004">
    <property type="component" value="Chromosome"/>
</dbReference>
<comment type="subcellular location">
    <subcellularLocation>
        <location evidence="1">Cytoplasm</location>
    </subcellularLocation>
</comment>
<evidence type="ECO:0000259" key="5">
    <source>
        <dbReference type="Pfam" id="PF03725"/>
    </source>
</evidence>
<dbReference type="GO" id="GO:0000177">
    <property type="term" value="C:cytoplasmic exosome (RNase complex)"/>
    <property type="evidence" value="ECO:0007669"/>
    <property type="project" value="TreeGrafter"/>
</dbReference>
<dbReference type="AlphaFoldDB" id="A0A7T9I1Y3"/>
<protein>
    <submittedName>
        <fullName evidence="6">Exosome complex protein Rrp42</fullName>
    </submittedName>
</protein>
<evidence type="ECO:0000256" key="2">
    <source>
        <dbReference type="ARBA" id="ARBA00022490"/>
    </source>
</evidence>
<dbReference type="PANTHER" id="PTHR11097">
    <property type="entry name" value="EXOSOME COMPLEX EXONUCLEASE RIBOSOMAL RNA PROCESSING PROTEIN"/>
    <property type="match status" value="1"/>
</dbReference>
<dbReference type="InterPro" id="IPR027408">
    <property type="entry name" value="PNPase/RNase_PH_dom_sf"/>
</dbReference>
<dbReference type="InterPro" id="IPR050590">
    <property type="entry name" value="Exosome_comp_Rrp42_subfam"/>
</dbReference>
<dbReference type="Gene3D" id="3.30.230.70">
    <property type="entry name" value="GHMP Kinase, N-terminal domain"/>
    <property type="match status" value="1"/>
</dbReference>
<dbReference type="InterPro" id="IPR020568">
    <property type="entry name" value="Ribosomal_Su5_D2-typ_SF"/>
</dbReference>
<dbReference type="PANTHER" id="PTHR11097:SF8">
    <property type="entry name" value="EXOSOME COMPLEX COMPONENT RRP42"/>
    <property type="match status" value="1"/>
</dbReference>
<name>A0A7T9I1Y3_9ARCH</name>
<feature type="domain" description="Exoribonuclease phosphorolytic" evidence="5">
    <location>
        <begin position="189"/>
        <end position="252"/>
    </location>
</feature>
<dbReference type="InterPro" id="IPR036345">
    <property type="entry name" value="ExoRNase_PH_dom2_sf"/>
</dbReference>
<organism evidence="6">
    <name type="scientific">Candidatus Iainarchaeum sp</name>
    <dbReference type="NCBI Taxonomy" id="3101447"/>
    <lineage>
        <taxon>Archaea</taxon>
        <taxon>Candidatus Iainarchaeota</taxon>
        <taxon>Candidatus Iainarchaeia</taxon>
        <taxon>Candidatus Iainarchaeales</taxon>
        <taxon>Candidatus Iainarchaeaceae</taxon>
        <taxon>Candidatus Iainarchaeum</taxon>
    </lineage>
</organism>
<keyword evidence="3" id="KW-0271">Exosome</keyword>
<dbReference type="InterPro" id="IPR015847">
    <property type="entry name" value="ExoRNase_PH_dom2"/>
</dbReference>
<reference evidence="6" key="1">
    <citation type="submission" date="2020-11" db="EMBL/GenBank/DDBJ databases">
        <title>Connecting structure to function with the recovery of over 1000 high-quality activated sludge metagenome-assembled genomes encoding full-length rRNA genes using long-read sequencing.</title>
        <authorList>
            <person name="Singleton C.M."/>
            <person name="Petriglieri F."/>
            <person name="Kristensen J.M."/>
            <person name="Kirkegaard R.H."/>
            <person name="Michaelsen T.Y."/>
            <person name="Andersen M.H."/>
            <person name="Karst S.M."/>
            <person name="Dueholm M.S."/>
            <person name="Nielsen P.H."/>
            <person name="Albertsen M."/>
        </authorList>
    </citation>
    <scope>NUCLEOTIDE SEQUENCE</scope>
    <source>
        <strain evidence="6">Fred_18-Q3-R57-64_BAT3C.431</strain>
    </source>
</reference>
<feature type="domain" description="Exoribonuclease phosphorolytic" evidence="4">
    <location>
        <begin position="32"/>
        <end position="167"/>
    </location>
</feature>
<evidence type="ECO:0000256" key="3">
    <source>
        <dbReference type="ARBA" id="ARBA00022835"/>
    </source>
</evidence>
<dbReference type="SUPFAM" id="SSF54211">
    <property type="entry name" value="Ribosomal protein S5 domain 2-like"/>
    <property type="match status" value="1"/>
</dbReference>
<accession>A0A7T9I1Y3</accession>
<sequence length="263" mass="28633">MTQIDIMTELRSAKVVESLKRGTRFGGRKVDEYRDIAVQFNISQNANGSARIKLGGTDVIVGTKFEIGKPYEDSPDEGSISVGAELTPLASPNFEVGPPQPMEVELARVVDRAIRESHCVDLKSFCLTEGEKSLTMYIDAYAITQDGNLLDATSMAALATLNNTRLPKIEDGKMIHGEFDGKLKLKNQPLLATFAKVGGTLLLDPDLSEETAMHSRFSFGSTEDGTLVAFQKGGSGGMTMEEISRAIEIGLKVTKENRKKLKE</sequence>
<dbReference type="Pfam" id="PF03725">
    <property type="entry name" value="RNase_PH_C"/>
    <property type="match status" value="1"/>
</dbReference>
<dbReference type="Pfam" id="PF01138">
    <property type="entry name" value="RNase_PH"/>
    <property type="match status" value="1"/>
</dbReference>
<keyword evidence="2" id="KW-0963">Cytoplasm</keyword>
<dbReference type="GO" id="GO:0035925">
    <property type="term" value="F:mRNA 3'-UTR AU-rich region binding"/>
    <property type="evidence" value="ECO:0007669"/>
    <property type="project" value="TreeGrafter"/>
</dbReference>
<proteinExistence type="predicted"/>
<gene>
    <name evidence="6" type="ORF">IPJ89_05260</name>
</gene>
<dbReference type="SUPFAM" id="SSF55666">
    <property type="entry name" value="Ribonuclease PH domain 2-like"/>
    <property type="match status" value="1"/>
</dbReference>